<dbReference type="GO" id="GO:0043709">
    <property type="term" value="P:cell adhesion involved in single-species biofilm formation"/>
    <property type="evidence" value="ECO:0007669"/>
    <property type="project" value="TreeGrafter"/>
</dbReference>
<evidence type="ECO:0000256" key="1">
    <source>
        <dbReference type="ARBA" id="ARBA00012528"/>
    </source>
</evidence>
<comment type="catalytic activity">
    <reaction evidence="2">
        <text>2 GTP = 3',3'-c-di-GMP + 2 diphosphate</text>
        <dbReference type="Rhea" id="RHEA:24898"/>
        <dbReference type="ChEBI" id="CHEBI:33019"/>
        <dbReference type="ChEBI" id="CHEBI:37565"/>
        <dbReference type="ChEBI" id="CHEBI:58805"/>
        <dbReference type="EC" id="2.7.7.65"/>
    </reaction>
</comment>
<dbReference type="EMBL" id="WKLT01000152">
    <property type="protein sequence ID" value="MRY60784.1"/>
    <property type="molecule type" value="Genomic_DNA"/>
</dbReference>
<dbReference type="InterPro" id="IPR050469">
    <property type="entry name" value="Diguanylate_Cyclase"/>
</dbReference>
<gene>
    <name evidence="4" type="ORF">GKD59_23495</name>
</gene>
<dbReference type="EC" id="2.7.7.65" evidence="1"/>
<dbReference type="Pfam" id="PF00990">
    <property type="entry name" value="GGDEF"/>
    <property type="match status" value="1"/>
</dbReference>
<dbReference type="CDD" id="cd01949">
    <property type="entry name" value="GGDEF"/>
    <property type="match status" value="1"/>
</dbReference>
<evidence type="ECO:0000313" key="4">
    <source>
        <dbReference type="EMBL" id="MRY60784.1"/>
    </source>
</evidence>
<name>A0A7K0GNR7_PARDI</name>
<dbReference type="InterPro" id="IPR000160">
    <property type="entry name" value="GGDEF_dom"/>
</dbReference>
<comment type="caution">
    <text evidence="4">The sequence shown here is derived from an EMBL/GenBank/DDBJ whole genome shotgun (WGS) entry which is preliminary data.</text>
</comment>
<evidence type="ECO:0000256" key="2">
    <source>
        <dbReference type="ARBA" id="ARBA00034247"/>
    </source>
</evidence>
<dbReference type="SMART" id="SM00267">
    <property type="entry name" value="GGDEF"/>
    <property type="match status" value="1"/>
</dbReference>
<feature type="domain" description="GGDEF" evidence="3">
    <location>
        <begin position="1"/>
        <end position="132"/>
    </location>
</feature>
<accession>A0A7K0GNR7</accession>
<evidence type="ECO:0000313" key="5">
    <source>
        <dbReference type="Proteomes" id="UP000463337"/>
    </source>
</evidence>
<organism evidence="4 5">
    <name type="scientific">Parabacteroides distasonis</name>
    <dbReference type="NCBI Taxonomy" id="823"/>
    <lineage>
        <taxon>Bacteria</taxon>
        <taxon>Pseudomonadati</taxon>
        <taxon>Bacteroidota</taxon>
        <taxon>Bacteroidia</taxon>
        <taxon>Bacteroidales</taxon>
        <taxon>Tannerellaceae</taxon>
        <taxon>Parabacteroides</taxon>
    </lineage>
</organism>
<dbReference type="InterPro" id="IPR043128">
    <property type="entry name" value="Rev_trsase/Diguanyl_cyclase"/>
</dbReference>
<dbReference type="PANTHER" id="PTHR45138">
    <property type="entry name" value="REGULATORY COMPONENTS OF SENSORY TRANSDUCTION SYSTEM"/>
    <property type="match status" value="1"/>
</dbReference>
<dbReference type="Proteomes" id="UP000463337">
    <property type="component" value="Unassembled WGS sequence"/>
</dbReference>
<dbReference type="AlphaFoldDB" id="A0A7K0GNR7"/>
<dbReference type="PROSITE" id="PS50887">
    <property type="entry name" value="GGDEF"/>
    <property type="match status" value="1"/>
</dbReference>
<dbReference type="GO" id="GO:0052621">
    <property type="term" value="F:diguanylate cyclase activity"/>
    <property type="evidence" value="ECO:0007669"/>
    <property type="project" value="UniProtKB-EC"/>
</dbReference>
<dbReference type="InterPro" id="IPR029787">
    <property type="entry name" value="Nucleotide_cyclase"/>
</dbReference>
<feature type="non-terminal residue" evidence="4">
    <location>
        <position position="1"/>
    </location>
</feature>
<protein>
    <recommendedName>
        <fullName evidence="1">diguanylate cyclase</fullName>
        <ecNumber evidence="1">2.7.7.65</ecNumber>
    </recommendedName>
</protein>
<dbReference type="PANTHER" id="PTHR45138:SF9">
    <property type="entry name" value="DIGUANYLATE CYCLASE DGCM-RELATED"/>
    <property type="match status" value="1"/>
</dbReference>
<reference evidence="4 5" key="1">
    <citation type="journal article" date="2019" name="Nat. Med.">
        <title>A library of human gut bacterial isolates paired with longitudinal multiomics data enables mechanistic microbiome research.</title>
        <authorList>
            <person name="Poyet M."/>
            <person name="Groussin M."/>
            <person name="Gibbons S.M."/>
            <person name="Avila-Pacheco J."/>
            <person name="Jiang X."/>
            <person name="Kearney S.M."/>
            <person name="Perrotta A.R."/>
            <person name="Berdy B."/>
            <person name="Zhao S."/>
            <person name="Lieberman T.D."/>
            <person name="Swanson P.K."/>
            <person name="Smith M."/>
            <person name="Roesemann S."/>
            <person name="Alexander J.E."/>
            <person name="Rich S.A."/>
            <person name="Livny J."/>
            <person name="Vlamakis H."/>
            <person name="Clish C."/>
            <person name="Bullock K."/>
            <person name="Deik A."/>
            <person name="Scott J."/>
            <person name="Pierce K.A."/>
            <person name="Xavier R.J."/>
            <person name="Alm E.J."/>
        </authorList>
    </citation>
    <scope>NUCLEOTIDE SEQUENCE [LARGE SCALE GENOMIC DNA]</scope>
    <source>
        <strain evidence="4 5">BIOML-A41</strain>
    </source>
</reference>
<sequence>VVDIDFFKQVNDTYGHQMGDVVLKKVANVLNNNTQEGEFVARFGGEEFILWYPNNPPSCVEDKFMTLLQEMKKITLDRKPVTISIGACHFELSTGDTKGERMSALDSLIKVADECLYMAKQNGRDQFISRPYYQE</sequence>
<evidence type="ECO:0000259" key="3">
    <source>
        <dbReference type="PROSITE" id="PS50887"/>
    </source>
</evidence>
<proteinExistence type="predicted"/>
<dbReference type="Gene3D" id="3.30.70.270">
    <property type="match status" value="1"/>
</dbReference>
<dbReference type="GO" id="GO:0005886">
    <property type="term" value="C:plasma membrane"/>
    <property type="evidence" value="ECO:0007669"/>
    <property type="project" value="TreeGrafter"/>
</dbReference>
<dbReference type="SUPFAM" id="SSF55073">
    <property type="entry name" value="Nucleotide cyclase"/>
    <property type="match status" value="1"/>
</dbReference>
<dbReference type="GO" id="GO:1902201">
    <property type="term" value="P:negative regulation of bacterial-type flagellum-dependent cell motility"/>
    <property type="evidence" value="ECO:0007669"/>
    <property type="project" value="TreeGrafter"/>
</dbReference>
<dbReference type="NCBIfam" id="TIGR00254">
    <property type="entry name" value="GGDEF"/>
    <property type="match status" value="1"/>
</dbReference>